<reference evidence="1 2" key="1">
    <citation type="journal article" date="2019" name="Nat. Ecol. Evol.">
        <title>Megaphylogeny resolves global patterns of mushroom evolution.</title>
        <authorList>
            <person name="Varga T."/>
            <person name="Krizsan K."/>
            <person name="Foldi C."/>
            <person name="Dima B."/>
            <person name="Sanchez-Garcia M."/>
            <person name="Sanchez-Ramirez S."/>
            <person name="Szollosi G.J."/>
            <person name="Szarkandi J.G."/>
            <person name="Papp V."/>
            <person name="Albert L."/>
            <person name="Andreopoulos W."/>
            <person name="Angelini C."/>
            <person name="Antonin V."/>
            <person name="Barry K.W."/>
            <person name="Bougher N.L."/>
            <person name="Buchanan P."/>
            <person name="Buyck B."/>
            <person name="Bense V."/>
            <person name="Catcheside P."/>
            <person name="Chovatia M."/>
            <person name="Cooper J."/>
            <person name="Damon W."/>
            <person name="Desjardin D."/>
            <person name="Finy P."/>
            <person name="Geml J."/>
            <person name="Haridas S."/>
            <person name="Hughes K."/>
            <person name="Justo A."/>
            <person name="Karasinski D."/>
            <person name="Kautmanova I."/>
            <person name="Kiss B."/>
            <person name="Kocsube S."/>
            <person name="Kotiranta H."/>
            <person name="LaButti K.M."/>
            <person name="Lechner B.E."/>
            <person name="Liimatainen K."/>
            <person name="Lipzen A."/>
            <person name="Lukacs Z."/>
            <person name="Mihaltcheva S."/>
            <person name="Morgado L.N."/>
            <person name="Niskanen T."/>
            <person name="Noordeloos M.E."/>
            <person name="Ohm R.A."/>
            <person name="Ortiz-Santana B."/>
            <person name="Ovrebo C."/>
            <person name="Racz N."/>
            <person name="Riley R."/>
            <person name="Savchenko A."/>
            <person name="Shiryaev A."/>
            <person name="Soop K."/>
            <person name="Spirin V."/>
            <person name="Szebenyi C."/>
            <person name="Tomsovsky M."/>
            <person name="Tulloss R.E."/>
            <person name="Uehling J."/>
            <person name="Grigoriev I.V."/>
            <person name="Vagvolgyi C."/>
            <person name="Papp T."/>
            <person name="Martin F.M."/>
            <person name="Miettinen O."/>
            <person name="Hibbett D.S."/>
            <person name="Nagy L.G."/>
        </authorList>
    </citation>
    <scope>NUCLEOTIDE SEQUENCE [LARGE SCALE GENOMIC DNA]</scope>
    <source>
        <strain evidence="1 2">NL-1719</strain>
    </source>
</reference>
<gene>
    <name evidence="1" type="ORF">BDN72DRAFT_881695</name>
</gene>
<keyword evidence="2" id="KW-1185">Reference proteome</keyword>
<proteinExistence type="predicted"/>
<evidence type="ECO:0000313" key="1">
    <source>
        <dbReference type="EMBL" id="TFK64130.1"/>
    </source>
</evidence>
<name>A0ACD3AFC8_9AGAR</name>
<accession>A0ACD3AFC8</accession>
<dbReference type="EMBL" id="ML208488">
    <property type="protein sequence ID" value="TFK64130.1"/>
    <property type="molecule type" value="Genomic_DNA"/>
</dbReference>
<protein>
    <submittedName>
        <fullName evidence="1">Uncharacterized protein</fullName>
    </submittedName>
</protein>
<organism evidence="1 2">
    <name type="scientific">Pluteus cervinus</name>
    <dbReference type="NCBI Taxonomy" id="181527"/>
    <lineage>
        <taxon>Eukaryota</taxon>
        <taxon>Fungi</taxon>
        <taxon>Dikarya</taxon>
        <taxon>Basidiomycota</taxon>
        <taxon>Agaricomycotina</taxon>
        <taxon>Agaricomycetes</taxon>
        <taxon>Agaricomycetidae</taxon>
        <taxon>Agaricales</taxon>
        <taxon>Pluteineae</taxon>
        <taxon>Pluteaceae</taxon>
        <taxon>Pluteus</taxon>
    </lineage>
</organism>
<sequence length="415" mass="47247">MKPQKDKRLHLNFFLDDPNAWGIEFAKLPKNGSSQDPFNLHIFVGFKDNGTSQGLITAGEVLPLFSQHFTQHMGCPTLLSRLAYLRIVAYVPVFCGFASFLMHHSFPTLKDLVLEIYKPKNFDSYLPLYESTLRQFRINPQNYPALTHLYLQGMFHTGFMGRQYFDTKTKFPWNQIISIVLEEWVDCGEDICQILSFCPKLLRCHIRYTGREANHNPCIFQRGGIHLPKLQCLHVDLICKGNLLPLLRTFSTPALEALIIETSPDVEAGICPVPALEALRESSNGLVMLKSITTINFKWSTDLALEFFRSCSSLEDVSLLKADCDRGKIIEFLHNPRLPQLARFRIDSHSPETGKIIGMLDQCHRLEPRLDKIKWLGPTQHGGGVCDVDLDVWVKGYQFINGDTISQHVLELIST</sequence>
<dbReference type="Proteomes" id="UP000308600">
    <property type="component" value="Unassembled WGS sequence"/>
</dbReference>
<evidence type="ECO:0000313" key="2">
    <source>
        <dbReference type="Proteomes" id="UP000308600"/>
    </source>
</evidence>